<dbReference type="InterPro" id="IPR020449">
    <property type="entry name" value="Tscrpt_reg_AraC-type_HTH"/>
</dbReference>
<accession>A0ABT1CQE6</accession>
<sequence length="286" mass="32595">MTGQRFDLKNSQSEAVRRHRAWPGISVEHVIPAQGDRFAYQWQSDLHFCAIHDILLKDGGIRAGGGREEKRKDLRGLLTYVPAGAEVEGWSELTQRQNSYSAIYFNPGELHEELDQRFPDDWDVRLYFRDPELSACLHRFTRLLEQGDGADDLYAETLGLMTVLTLHKNQIDQPARKPALPRRALARVVEYVEANLANPISLEDLAAQAGLSRFHFNRAFKAETGESPYQYVLRQRIESARVLLAERRLSVEQIAAAVGFRDSSYFQKAFKARTGMNPSDFAKQSR</sequence>
<dbReference type="PROSITE" id="PS01124">
    <property type="entry name" value="HTH_ARAC_FAMILY_2"/>
    <property type="match status" value="1"/>
</dbReference>
<keyword evidence="1" id="KW-0805">Transcription regulation</keyword>
<dbReference type="PRINTS" id="PR00032">
    <property type="entry name" value="HTHARAC"/>
</dbReference>
<keyword evidence="2" id="KW-0238">DNA-binding</keyword>
<dbReference type="SMART" id="SM00342">
    <property type="entry name" value="HTH_ARAC"/>
    <property type="match status" value="1"/>
</dbReference>
<keyword evidence="6" id="KW-1185">Reference proteome</keyword>
<dbReference type="InterPro" id="IPR050204">
    <property type="entry name" value="AraC_XylS_family_regulators"/>
</dbReference>
<dbReference type="EMBL" id="JAAAML010000001">
    <property type="protein sequence ID" value="MCO6407836.1"/>
    <property type="molecule type" value="Genomic_DNA"/>
</dbReference>
<name>A0ABT1CQE6_9HYPH</name>
<dbReference type="PANTHER" id="PTHR46796:SF14">
    <property type="entry name" value="TRANSCRIPTIONAL REGULATORY PROTEIN"/>
    <property type="match status" value="1"/>
</dbReference>
<dbReference type="Pfam" id="PF12833">
    <property type="entry name" value="HTH_18"/>
    <property type="match status" value="1"/>
</dbReference>
<proteinExistence type="predicted"/>
<dbReference type="InterPro" id="IPR018060">
    <property type="entry name" value="HTH_AraC"/>
</dbReference>
<dbReference type="SUPFAM" id="SSF46689">
    <property type="entry name" value="Homeodomain-like"/>
    <property type="match status" value="2"/>
</dbReference>
<keyword evidence="3" id="KW-0804">Transcription</keyword>
<dbReference type="Proteomes" id="UP001320715">
    <property type="component" value="Unassembled WGS sequence"/>
</dbReference>
<evidence type="ECO:0000256" key="2">
    <source>
        <dbReference type="ARBA" id="ARBA00023125"/>
    </source>
</evidence>
<comment type="caution">
    <text evidence="5">The sequence shown here is derived from an EMBL/GenBank/DDBJ whole genome shotgun (WGS) entry which is preliminary data.</text>
</comment>
<evidence type="ECO:0000256" key="3">
    <source>
        <dbReference type="ARBA" id="ARBA00023163"/>
    </source>
</evidence>
<evidence type="ECO:0000313" key="6">
    <source>
        <dbReference type="Proteomes" id="UP001320715"/>
    </source>
</evidence>
<dbReference type="PROSITE" id="PS00041">
    <property type="entry name" value="HTH_ARAC_FAMILY_1"/>
    <property type="match status" value="1"/>
</dbReference>
<evidence type="ECO:0000256" key="1">
    <source>
        <dbReference type="ARBA" id="ARBA00023015"/>
    </source>
</evidence>
<dbReference type="RefSeq" id="WP_252915140.1">
    <property type="nucleotide sequence ID" value="NZ_JAAAML010000001.1"/>
</dbReference>
<evidence type="ECO:0000313" key="5">
    <source>
        <dbReference type="EMBL" id="MCO6407836.1"/>
    </source>
</evidence>
<feature type="domain" description="HTH araC/xylS-type" evidence="4">
    <location>
        <begin position="186"/>
        <end position="284"/>
    </location>
</feature>
<dbReference type="PANTHER" id="PTHR46796">
    <property type="entry name" value="HTH-TYPE TRANSCRIPTIONAL ACTIVATOR RHAS-RELATED"/>
    <property type="match status" value="1"/>
</dbReference>
<evidence type="ECO:0000259" key="4">
    <source>
        <dbReference type="PROSITE" id="PS01124"/>
    </source>
</evidence>
<reference evidence="5 6" key="1">
    <citation type="submission" date="2020-01" db="EMBL/GenBank/DDBJ databases">
        <title>Genomes of bacteria type strains.</title>
        <authorList>
            <person name="Chen J."/>
            <person name="Zhu S."/>
            <person name="Yang J."/>
        </authorList>
    </citation>
    <scope>NUCLEOTIDE SEQUENCE [LARGE SCALE GENOMIC DNA]</scope>
    <source>
        <strain evidence="5 6">DSM 16655</strain>
    </source>
</reference>
<dbReference type="InterPro" id="IPR018062">
    <property type="entry name" value="HTH_AraC-typ_CS"/>
</dbReference>
<dbReference type="Gene3D" id="1.10.10.60">
    <property type="entry name" value="Homeodomain-like"/>
    <property type="match status" value="2"/>
</dbReference>
<protein>
    <submittedName>
        <fullName evidence="5">Helix-turn-helix domain-containing protein</fullName>
    </submittedName>
</protein>
<dbReference type="InterPro" id="IPR009057">
    <property type="entry name" value="Homeodomain-like_sf"/>
</dbReference>
<organism evidence="5 6">
    <name type="scientific">Hoeflea alexandrii</name>
    <dbReference type="NCBI Taxonomy" id="288436"/>
    <lineage>
        <taxon>Bacteria</taxon>
        <taxon>Pseudomonadati</taxon>
        <taxon>Pseudomonadota</taxon>
        <taxon>Alphaproteobacteria</taxon>
        <taxon>Hyphomicrobiales</taxon>
        <taxon>Rhizobiaceae</taxon>
        <taxon>Hoeflea</taxon>
    </lineage>
</organism>
<gene>
    <name evidence="5" type="ORF">GTW23_06560</name>
</gene>